<proteinExistence type="predicted"/>
<dbReference type="RefSeq" id="WP_192038717.1">
    <property type="nucleotide sequence ID" value="NZ_JACYWE010000003.1"/>
</dbReference>
<evidence type="ECO:0000256" key="2">
    <source>
        <dbReference type="SAM" id="Phobius"/>
    </source>
</evidence>
<comment type="caution">
    <text evidence="3">The sequence shown here is derived from an EMBL/GenBank/DDBJ whole genome shotgun (WGS) entry which is preliminary data.</text>
</comment>
<dbReference type="EMBL" id="JACYWE010000003">
    <property type="protein sequence ID" value="MBD8506269.1"/>
    <property type="molecule type" value="Genomic_DNA"/>
</dbReference>
<reference evidence="3" key="1">
    <citation type="submission" date="2020-09" db="EMBL/GenBank/DDBJ databases">
        <title>Hoyosella lacisalsi sp. nov., a halotolerant actinobacterium isolated from soil of Lake Gudzhirganskoe.</title>
        <authorList>
            <person name="Yang Q."/>
            <person name="Guo P.Y."/>
            <person name="Liu S.W."/>
            <person name="Li F.N."/>
            <person name="Sun C.H."/>
        </authorList>
    </citation>
    <scope>NUCLEOTIDE SEQUENCE</scope>
    <source>
        <strain evidence="3">G463</strain>
    </source>
</reference>
<accession>A0A927PLY5</accession>
<sequence length="160" mass="16921">MNVASRSTASIQRGRGSMSSWAGPRQRPTMSASRLDPYIVGVLVTDGILLAVLSIFLLPSQLDGVPFPYAVLMAAVGNILLVEAGLRLGYTIKRAAAPVMAWTVVVLLAFLGGPGGSTLLPGHDPRGLYLMIGGLVPVAFWMLRESMLDNNTGTTPTAQR</sequence>
<name>A0A927PLY5_9ACTN</name>
<feature type="compositionally biased region" description="Polar residues" evidence="1">
    <location>
        <begin position="1"/>
        <end position="11"/>
    </location>
</feature>
<protein>
    <submittedName>
        <fullName evidence="3">Uncharacterized protein</fullName>
    </submittedName>
</protein>
<feature type="transmembrane region" description="Helical" evidence="2">
    <location>
        <begin position="69"/>
        <end position="88"/>
    </location>
</feature>
<keyword evidence="2" id="KW-1133">Transmembrane helix</keyword>
<organism evidence="3 4">
    <name type="scientific">Lolliginicoccus lacisalsi</name>
    <dbReference type="NCBI Taxonomy" id="2742202"/>
    <lineage>
        <taxon>Bacteria</taxon>
        <taxon>Bacillati</taxon>
        <taxon>Actinomycetota</taxon>
        <taxon>Actinomycetes</taxon>
        <taxon>Mycobacteriales</taxon>
        <taxon>Hoyosellaceae</taxon>
        <taxon>Lolliginicoccus</taxon>
    </lineage>
</organism>
<evidence type="ECO:0000313" key="4">
    <source>
        <dbReference type="Proteomes" id="UP000642993"/>
    </source>
</evidence>
<evidence type="ECO:0000256" key="1">
    <source>
        <dbReference type="SAM" id="MobiDB-lite"/>
    </source>
</evidence>
<keyword evidence="2" id="KW-0812">Transmembrane</keyword>
<keyword evidence="4" id="KW-1185">Reference proteome</keyword>
<feature type="region of interest" description="Disordered" evidence="1">
    <location>
        <begin position="1"/>
        <end position="30"/>
    </location>
</feature>
<keyword evidence="2" id="KW-0472">Membrane</keyword>
<evidence type="ECO:0000313" key="3">
    <source>
        <dbReference type="EMBL" id="MBD8506269.1"/>
    </source>
</evidence>
<feature type="transmembrane region" description="Helical" evidence="2">
    <location>
        <begin position="127"/>
        <end position="143"/>
    </location>
</feature>
<dbReference type="Proteomes" id="UP000642993">
    <property type="component" value="Unassembled WGS sequence"/>
</dbReference>
<dbReference type="AlphaFoldDB" id="A0A927PLY5"/>
<feature type="transmembrane region" description="Helical" evidence="2">
    <location>
        <begin position="95"/>
        <end position="115"/>
    </location>
</feature>
<feature type="transmembrane region" description="Helical" evidence="2">
    <location>
        <begin position="35"/>
        <end position="57"/>
    </location>
</feature>
<gene>
    <name evidence="3" type="ORF">HT102_07215</name>
</gene>